<gene>
    <name evidence="2" type="ORF">JHU38_08320</name>
</gene>
<evidence type="ECO:0000256" key="1">
    <source>
        <dbReference type="SAM" id="SignalP"/>
    </source>
</evidence>
<comment type="caution">
    <text evidence="2">The sequence shown here is derived from an EMBL/GenBank/DDBJ whole genome shotgun (WGS) entry which is preliminary data.</text>
</comment>
<keyword evidence="3" id="KW-1185">Reference proteome</keyword>
<feature type="signal peptide" evidence="1">
    <location>
        <begin position="1"/>
        <end position="21"/>
    </location>
</feature>
<organism evidence="2 3">
    <name type="scientific">Prevotella illustrans</name>
    <dbReference type="NCBI Taxonomy" id="2800387"/>
    <lineage>
        <taxon>Bacteria</taxon>
        <taxon>Pseudomonadati</taxon>
        <taxon>Bacteroidota</taxon>
        <taxon>Bacteroidia</taxon>
        <taxon>Bacteroidales</taxon>
        <taxon>Prevotellaceae</taxon>
        <taxon>Prevotella</taxon>
    </lineage>
</organism>
<reference evidence="2 3" key="1">
    <citation type="submission" date="2021-01" db="EMBL/GenBank/DDBJ databases">
        <title>Prevotella A2931 sp. nov.</title>
        <authorList>
            <person name="Buhl M."/>
            <person name="Oberhettinger P."/>
        </authorList>
    </citation>
    <scope>NUCLEOTIDE SEQUENCE [LARGE SCALE GENOMIC DNA]</scope>
    <source>
        <strain evidence="2 3">A2931</strain>
    </source>
</reference>
<evidence type="ECO:0008006" key="4">
    <source>
        <dbReference type="Google" id="ProtNLM"/>
    </source>
</evidence>
<sequence length="208" mass="22427">MKIKVVMLSLLLAAGLTQANAQTCCKFKSDNRNEFRIGYSDGLTLSVASIWGIGLGDALTGTTRTDETSSGVLGLGYRYHMNRFRLGLDLGFASVSSKYDYASSKQKDIKETQQNLLIMPVAELVYFKKGAFELYGSAAGGVDLTRTKEKGLTEAGKKNAQTKAKTSTDFAFQVNPIAMRVGNDRIGGFVEAGLGYKGFVTAGLSLKF</sequence>
<dbReference type="EMBL" id="JAERMS010000026">
    <property type="protein sequence ID" value="MBO1363771.1"/>
    <property type="molecule type" value="Genomic_DNA"/>
</dbReference>
<evidence type="ECO:0000313" key="2">
    <source>
        <dbReference type="EMBL" id="MBO1363771.1"/>
    </source>
</evidence>
<accession>A0ABS3M6L9</accession>
<evidence type="ECO:0000313" key="3">
    <source>
        <dbReference type="Proteomes" id="UP000664265"/>
    </source>
</evidence>
<dbReference type="RefSeq" id="WP_107581867.1">
    <property type="nucleotide sequence ID" value="NZ_JAERMS010000026.1"/>
</dbReference>
<keyword evidence="1" id="KW-0732">Signal</keyword>
<feature type="chain" id="PRO_5045599136" description="Outer membrane protein beta-barrel domain-containing protein" evidence="1">
    <location>
        <begin position="22"/>
        <end position="208"/>
    </location>
</feature>
<dbReference type="Proteomes" id="UP000664265">
    <property type="component" value="Unassembled WGS sequence"/>
</dbReference>
<protein>
    <recommendedName>
        <fullName evidence="4">Outer membrane protein beta-barrel domain-containing protein</fullName>
    </recommendedName>
</protein>
<proteinExistence type="predicted"/>
<name>A0ABS3M6L9_9BACT</name>